<dbReference type="NCBIfam" id="NF001463">
    <property type="entry name" value="PRK00321.1-4"/>
    <property type="match status" value="1"/>
</dbReference>
<comment type="similarity">
    <text evidence="2 6">Belongs to the RdgC family.</text>
</comment>
<dbReference type="PANTHER" id="PTHR38103:SF1">
    <property type="entry name" value="RECOMBINATION-ASSOCIATED PROTEIN RDGC"/>
    <property type="match status" value="1"/>
</dbReference>
<evidence type="ECO:0000256" key="2">
    <source>
        <dbReference type="ARBA" id="ARBA00008657"/>
    </source>
</evidence>
<dbReference type="PANTHER" id="PTHR38103">
    <property type="entry name" value="RECOMBINATION-ASSOCIATED PROTEIN RDGC"/>
    <property type="match status" value="1"/>
</dbReference>
<evidence type="ECO:0000256" key="1">
    <source>
        <dbReference type="ARBA" id="ARBA00004453"/>
    </source>
</evidence>
<evidence type="ECO:0000256" key="6">
    <source>
        <dbReference type="HAMAP-Rule" id="MF_00194"/>
    </source>
</evidence>
<dbReference type="NCBIfam" id="NF001464">
    <property type="entry name" value="PRK00321.1-5"/>
    <property type="match status" value="1"/>
</dbReference>
<evidence type="ECO:0000313" key="8">
    <source>
        <dbReference type="Proteomes" id="UP000620127"/>
    </source>
</evidence>
<comment type="function">
    <text evidence="6">May be involved in recombination.</text>
</comment>
<evidence type="ECO:0000313" key="7">
    <source>
        <dbReference type="EMBL" id="GGX25499.1"/>
    </source>
</evidence>
<reference evidence="8" key="1">
    <citation type="journal article" date="2019" name="Int. J. Syst. Evol. Microbiol.">
        <title>The Global Catalogue of Microorganisms (GCM) 10K type strain sequencing project: providing services to taxonomists for standard genome sequencing and annotation.</title>
        <authorList>
            <consortium name="The Broad Institute Genomics Platform"/>
            <consortium name="The Broad Institute Genome Sequencing Center for Infectious Disease"/>
            <person name="Wu L."/>
            <person name="Ma J."/>
        </authorList>
    </citation>
    <scope>NUCLEOTIDE SEQUENCE [LARGE SCALE GENOMIC DNA]</scope>
    <source>
        <strain evidence="8">KCTC 23916</strain>
    </source>
</reference>
<organism evidence="7 8">
    <name type="scientific">Undibacterium macrobrachii</name>
    <dbReference type="NCBI Taxonomy" id="1119058"/>
    <lineage>
        <taxon>Bacteria</taxon>
        <taxon>Pseudomonadati</taxon>
        <taxon>Pseudomonadota</taxon>
        <taxon>Betaproteobacteria</taxon>
        <taxon>Burkholderiales</taxon>
        <taxon>Oxalobacteraceae</taxon>
        <taxon>Undibacterium</taxon>
    </lineage>
</organism>
<dbReference type="Proteomes" id="UP000620127">
    <property type="component" value="Unassembled WGS sequence"/>
</dbReference>
<proteinExistence type="inferred from homology"/>
<keyword evidence="5 6" id="KW-0233">DNA recombination</keyword>
<evidence type="ECO:0000256" key="3">
    <source>
        <dbReference type="ARBA" id="ARBA00022296"/>
    </source>
</evidence>
<comment type="subcellular location">
    <subcellularLocation>
        <location evidence="1 6">Cytoplasm</location>
        <location evidence="1 6">Nucleoid</location>
    </subcellularLocation>
</comment>
<evidence type="ECO:0000256" key="5">
    <source>
        <dbReference type="ARBA" id="ARBA00023172"/>
    </source>
</evidence>
<evidence type="ECO:0000256" key="4">
    <source>
        <dbReference type="ARBA" id="ARBA00022490"/>
    </source>
</evidence>
<name>A0ABQ2XMS8_9BURK</name>
<sequence length="313" mass="35322">MSRFSSSLGLHMWFKNLQVFRLPAPWKVDVDQLNMQLASQSFSNTGSGDMQSEGWASPRNNDSLVHSVNQQLLLLLQTEKKLLPSSVINQVTKARAKELEEQQGFAPGRKAMKDLKERVTDELLPRAFSITRQTWVWIDPVNGWLVIDSSSPSKADEVIKLLLKCDKIPMESLRTKVSPQTAMTDWLAGNEAPKGFTIDQDTELRAHTEDKATVRYVRHSIDPDDVQRHIAAGKQCTKLAMTWDDKISFVLTENLALKRIKPLDILNEDKDQRTADENERFDADFLLMASELAKMLDDIVYSLGGQLADPLAA</sequence>
<dbReference type="InterPro" id="IPR007476">
    <property type="entry name" value="RdgC"/>
</dbReference>
<comment type="caution">
    <text evidence="7">The sequence shown here is derived from an EMBL/GenBank/DDBJ whole genome shotgun (WGS) entry which is preliminary data.</text>
</comment>
<gene>
    <name evidence="6 7" type="primary">rdgC</name>
    <name evidence="7" type="ORF">GCM10011282_34290</name>
</gene>
<dbReference type="EMBL" id="BMYT01000008">
    <property type="protein sequence ID" value="GGX25499.1"/>
    <property type="molecule type" value="Genomic_DNA"/>
</dbReference>
<accession>A0ABQ2XMS8</accession>
<keyword evidence="8" id="KW-1185">Reference proteome</keyword>
<dbReference type="HAMAP" id="MF_00194">
    <property type="entry name" value="RdgC"/>
    <property type="match status" value="1"/>
</dbReference>
<keyword evidence="4 6" id="KW-0963">Cytoplasm</keyword>
<dbReference type="Pfam" id="PF04381">
    <property type="entry name" value="RdgC"/>
    <property type="match status" value="1"/>
</dbReference>
<protein>
    <recommendedName>
        <fullName evidence="3 6">Recombination-associated protein RdgC</fullName>
    </recommendedName>
</protein>